<accession>T0ZCA3</accession>
<name>T0ZCA3_9ZZZZ</name>
<evidence type="ECO:0000259" key="1">
    <source>
        <dbReference type="Pfam" id="PF17863"/>
    </source>
</evidence>
<dbReference type="InterPro" id="IPR050764">
    <property type="entry name" value="CbbQ/NirQ/NorQ/GpvN"/>
</dbReference>
<dbReference type="EMBL" id="AUZX01011622">
    <property type="protein sequence ID" value="EQD42708.1"/>
    <property type="molecule type" value="Genomic_DNA"/>
</dbReference>
<dbReference type="Gene3D" id="1.10.8.80">
    <property type="entry name" value="Magnesium chelatase subunit I, C-Terminal domain"/>
    <property type="match status" value="1"/>
</dbReference>
<comment type="caution">
    <text evidence="2">The sequence shown here is derived from an EMBL/GenBank/DDBJ whole genome shotgun (WGS) entry which is preliminary data.</text>
</comment>
<proteinExistence type="predicted"/>
<dbReference type="AlphaFoldDB" id="T0ZCA3"/>
<protein>
    <submittedName>
        <fullName evidence="2">ATPase associated with various cellular activities AAA_3</fullName>
    </submittedName>
</protein>
<dbReference type="Pfam" id="PF17863">
    <property type="entry name" value="AAA_lid_2"/>
    <property type="match status" value="1"/>
</dbReference>
<evidence type="ECO:0000313" key="2">
    <source>
        <dbReference type="EMBL" id="EQD42708.1"/>
    </source>
</evidence>
<dbReference type="PANTHER" id="PTHR42759:SF5">
    <property type="entry name" value="METHANOL DEHYDROGENASE REGULATOR"/>
    <property type="match status" value="1"/>
</dbReference>
<reference evidence="2" key="2">
    <citation type="journal article" date="2014" name="ISME J.">
        <title>Microbial stratification in low pH oxic and suboxic macroscopic growths along an acid mine drainage.</title>
        <authorList>
            <person name="Mendez-Garcia C."/>
            <person name="Mesa V."/>
            <person name="Sprenger R.R."/>
            <person name="Richter M."/>
            <person name="Diez M.S."/>
            <person name="Solano J."/>
            <person name="Bargiela R."/>
            <person name="Golyshina O.V."/>
            <person name="Manteca A."/>
            <person name="Ramos J.L."/>
            <person name="Gallego J.R."/>
            <person name="Llorente I."/>
            <person name="Martins Dos Santos V.A."/>
            <person name="Jensen O.N."/>
            <person name="Pelaez A.I."/>
            <person name="Sanchez J."/>
            <person name="Ferrer M."/>
        </authorList>
    </citation>
    <scope>NUCLEOTIDE SEQUENCE</scope>
</reference>
<organism evidence="2">
    <name type="scientific">mine drainage metagenome</name>
    <dbReference type="NCBI Taxonomy" id="410659"/>
    <lineage>
        <taxon>unclassified sequences</taxon>
        <taxon>metagenomes</taxon>
        <taxon>ecological metagenomes</taxon>
    </lineage>
</organism>
<sequence length="96" mass="10320">MTYLVHLVRGLRQRPGIALGPSPRATLSLVRAAQARALLDGRSYVVPDDVQALAIPVLAHRLVLDTGAELGGVDRSEIVEAALEEQPAPFEGRRQS</sequence>
<dbReference type="InterPro" id="IPR041628">
    <property type="entry name" value="ChlI/MoxR_AAA_lid"/>
</dbReference>
<gene>
    <name evidence="2" type="ORF">B1A_15830</name>
</gene>
<reference evidence="2" key="1">
    <citation type="submission" date="2013-08" db="EMBL/GenBank/DDBJ databases">
        <authorList>
            <person name="Mendez C."/>
            <person name="Richter M."/>
            <person name="Ferrer M."/>
            <person name="Sanchez J."/>
        </authorList>
    </citation>
    <scope>NUCLEOTIDE SEQUENCE</scope>
</reference>
<dbReference type="PANTHER" id="PTHR42759">
    <property type="entry name" value="MOXR FAMILY PROTEIN"/>
    <property type="match status" value="1"/>
</dbReference>
<feature type="domain" description="ChlI/MoxR AAA lid" evidence="1">
    <location>
        <begin position="11"/>
        <end position="80"/>
    </location>
</feature>